<accession>A0ABV7P2A1</accession>
<name>A0ABV7P2A1_9PSEU</name>
<evidence type="ECO:0000256" key="1">
    <source>
        <dbReference type="ARBA" id="ARBA00005820"/>
    </source>
</evidence>
<dbReference type="Gene3D" id="3.40.50.300">
    <property type="entry name" value="P-loop containing nucleotide triphosphate hydrolases"/>
    <property type="match status" value="1"/>
</dbReference>
<organism evidence="7 8">
    <name type="scientific">Amycolatopsis speibonae</name>
    <dbReference type="NCBI Taxonomy" id="1450224"/>
    <lineage>
        <taxon>Bacteria</taxon>
        <taxon>Bacillati</taxon>
        <taxon>Actinomycetota</taxon>
        <taxon>Actinomycetes</taxon>
        <taxon>Pseudonocardiales</taxon>
        <taxon>Pseudonocardiaceae</taxon>
        <taxon>Amycolatopsis</taxon>
    </lineage>
</organism>
<feature type="domain" description="OmpR/PhoB-type" evidence="6">
    <location>
        <begin position="20"/>
        <end position="125"/>
    </location>
</feature>
<protein>
    <submittedName>
        <fullName evidence="7">BTAD domain-containing putative transcriptional regulator</fullName>
    </submittedName>
</protein>
<keyword evidence="4" id="KW-0804">Transcription</keyword>
<evidence type="ECO:0000259" key="6">
    <source>
        <dbReference type="PROSITE" id="PS51755"/>
    </source>
</evidence>
<dbReference type="PANTHER" id="PTHR35807">
    <property type="entry name" value="TRANSCRIPTIONAL REGULATOR REDD-RELATED"/>
    <property type="match status" value="1"/>
</dbReference>
<dbReference type="SUPFAM" id="SSF46894">
    <property type="entry name" value="C-terminal effector domain of the bipartite response regulators"/>
    <property type="match status" value="1"/>
</dbReference>
<dbReference type="InterPro" id="IPR041664">
    <property type="entry name" value="AAA_16"/>
</dbReference>
<dbReference type="SUPFAM" id="SSF52540">
    <property type="entry name" value="P-loop containing nucleoside triphosphate hydrolases"/>
    <property type="match status" value="1"/>
</dbReference>
<dbReference type="EMBL" id="JBHRWK010000038">
    <property type="protein sequence ID" value="MFC3452631.1"/>
    <property type="molecule type" value="Genomic_DNA"/>
</dbReference>
<keyword evidence="2" id="KW-0805">Transcription regulation</keyword>
<dbReference type="RefSeq" id="WP_378241404.1">
    <property type="nucleotide sequence ID" value="NZ_JBHRWK010000038.1"/>
</dbReference>
<dbReference type="InterPro" id="IPR036388">
    <property type="entry name" value="WH-like_DNA-bd_sf"/>
</dbReference>
<feature type="DNA-binding region" description="OmpR/PhoB-type" evidence="5">
    <location>
        <begin position="20"/>
        <end position="125"/>
    </location>
</feature>
<dbReference type="Pfam" id="PF00486">
    <property type="entry name" value="Trans_reg_C"/>
    <property type="match status" value="1"/>
</dbReference>
<evidence type="ECO:0000313" key="7">
    <source>
        <dbReference type="EMBL" id="MFC3452631.1"/>
    </source>
</evidence>
<evidence type="ECO:0000256" key="4">
    <source>
        <dbReference type="ARBA" id="ARBA00023163"/>
    </source>
</evidence>
<evidence type="ECO:0000256" key="3">
    <source>
        <dbReference type="ARBA" id="ARBA00023125"/>
    </source>
</evidence>
<sequence length="1061" mass="115755">MTNFTNKIRHGSQHGWHFCSTPPEAQMRLRLDLFGPVRAWRGSQEVVLGSAQRRTLLAVLALHANQVVTRTELIDAIWGEKAPSSANGSIYTYISSLRSALDPERTRREAAEVLASSGAGYCLRVDAESIDVVRFENLRERARMCQRGQDTAGALSALDKALALFRDDPMAGLTGPFATTQRERLQELRLDAVERRAKLMLDTGEHQQVLADLHPFAAAHPMREGLQSLHLLALYRCGQRNEALRVFEGLQANTIEELGIEPGADLTHRYEQIRVDDPALWRKLACTPRPSITARPPQVDPPALLVGRSCELASIRTSLSRLANGHGSSLWLEGELGIGKSALIASGLANVVDCEIAMASADEPGQRVPLRLILDCLSIGTNSPDPRRREAARAIRHISPDDDEALLGAVDLIVDLVIDLCREHPIILVMDDLHWADPKSLLTWQRLATECTRAPLLLIGVSRRMPRDHQLNELRSKVAKTGTCVHKLSTLSSDEVHDLLAGLTGAAPGPALLELGRTAAGNPLFVQEIVRALGGNEAPEPVGTDGRPAIPQTALDALNRQLGFLSSAASEVLRWAALLDRYFTHDDLAAALGRPAEALNRILREVEDVGLVVRSRGKLTFKHPVIREALYARTPTSIRLALHRQLAETLASAGAPMERVASQLLAAPIPVDKWICEWLAREVYNLAGRVPLSAMRLLQKVNTSGTVPPALREDLGVATARIMLWLERDLTTEAGQVAARTKNPDVVAEMRWLLAYSRVLRGDVDQAARKVKEALRDHDTPAHWRPLHEALLSRTRVEWWPVCTSEGAEAVARIPAQRTSPKFNARDSYWLGRWDDPPAELTHRLCGGPTLALHTLGHPTALRQLSGVAAAIAAHRGSPEDARTHLMSIWALAPAGEFGTDGTDFIIATNALLAEMQNRPTVAFSLLASMLEVENGAVCPWMPSLVRLAVDLDEHDHAKLATVLCERTPGQEAAALRCRALLDGDPTSALTAAAQLRVSGNRFGEAQAMEDAAALLARSGKMVKAGAALYVALSGYDELGAVLDARRAKQRVATERQRTIA</sequence>
<dbReference type="PANTHER" id="PTHR35807:SF1">
    <property type="entry name" value="TRANSCRIPTIONAL REGULATOR REDD"/>
    <property type="match status" value="1"/>
</dbReference>
<dbReference type="InterPro" id="IPR051677">
    <property type="entry name" value="AfsR-DnrI-RedD_regulator"/>
</dbReference>
<comment type="caution">
    <text evidence="7">The sequence shown here is derived from an EMBL/GenBank/DDBJ whole genome shotgun (WGS) entry which is preliminary data.</text>
</comment>
<dbReference type="CDD" id="cd00383">
    <property type="entry name" value="trans_reg_C"/>
    <property type="match status" value="1"/>
</dbReference>
<dbReference type="PROSITE" id="PS51755">
    <property type="entry name" value="OMPR_PHOB"/>
    <property type="match status" value="1"/>
</dbReference>
<dbReference type="SMART" id="SM01043">
    <property type="entry name" value="BTAD"/>
    <property type="match status" value="1"/>
</dbReference>
<reference evidence="8" key="1">
    <citation type="journal article" date="2019" name="Int. J. Syst. Evol. Microbiol.">
        <title>The Global Catalogue of Microorganisms (GCM) 10K type strain sequencing project: providing services to taxonomists for standard genome sequencing and annotation.</title>
        <authorList>
            <consortium name="The Broad Institute Genomics Platform"/>
            <consortium name="The Broad Institute Genome Sequencing Center for Infectious Disease"/>
            <person name="Wu L."/>
            <person name="Ma J."/>
        </authorList>
    </citation>
    <scope>NUCLEOTIDE SEQUENCE [LARGE SCALE GENOMIC DNA]</scope>
    <source>
        <strain evidence="8">CGMCC 4.7676</strain>
    </source>
</reference>
<dbReference type="Gene3D" id="1.25.40.10">
    <property type="entry name" value="Tetratricopeptide repeat domain"/>
    <property type="match status" value="1"/>
</dbReference>
<keyword evidence="8" id="KW-1185">Reference proteome</keyword>
<dbReference type="Pfam" id="PF13191">
    <property type="entry name" value="AAA_16"/>
    <property type="match status" value="1"/>
</dbReference>
<keyword evidence="3 5" id="KW-0238">DNA-binding</keyword>
<gene>
    <name evidence="7" type="ORF">ACFOSH_24610</name>
</gene>
<dbReference type="Gene3D" id="1.10.10.10">
    <property type="entry name" value="Winged helix-like DNA-binding domain superfamily/Winged helix DNA-binding domain"/>
    <property type="match status" value="1"/>
</dbReference>
<dbReference type="InterPro" id="IPR001867">
    <property type="entry name" value="OmpR/PhoB-type_DNA-bd"/>
</dbReference>
<proteinExistence type="inferred from homology"/>
<dbReference type="InterPro" id="IPR027417">
    <property type="entry name" value="P-loop_NTPase"/>
</dbReference>
<dbReference type="InterPro" id="IPR011990">
    <property type="entry name" value="TPR-like_helical_dom_sf"/>
</dbReference>
<dbReference type="InterPro" id="IPR005158">
    <property type="entry name" value="BTAD"/>
</dbReference>
<dbReference type="InterPro" id="IPR016032">
    <property type="entry name" value="Sig_transdc_resp-reg_C-effctor"/>
</dbReference>
<dbReference type="Pfam" id="PF03704">
    <property type="entry name" value="BTAD"/>
    <property type="match status" value="1"/>
</dbReference>
<dbReference type="CDD" id="cd15831">
    <property type="entry name" value="BTAD"/>
    <property type="match status" value="1"/>
</dbReference>
<evidence type="ECO:0000256" key="5">
    <source>
        <dbReference type="PROSITE-ProRule" id="PRU01091"/>
    </source>
</evidence>
<dbReference type="SUPFAM" id="SSF48452">
    <property type="entry name" value="TPR-like"/>
    <property type="match status" value="1"/>
</dbReference>
<evidence type="ECO:0000256" key="2">
    <source>
        <dbReference type="ARBA" id="ARBA00023015"/>
    </source>
</evidence>
<dbReference type="SMART" id="SM00862">
    <property type="entry name" value="Trans_reg_C"/>
    <property type="match status" value="1"/>
</dbReference>
<evidence type="ECO:0000313" key="8">
    <source>
        <dbReference type="Proteomes" id="UP001595645"/>
    </source>
</evidence>
<dbReference type="Proteomes" id="UP001595645">
    <property type="component" value="Unassembled WGS sequence"/>
</dbReference>
<comment type="similarity">
    <text evidence="1">Belongs to the AfsR/DnrI/RedD regulatory family.</text>
</comment>